<accession>A0ABR0IVS5</accession>
<evidence type="ECO:0000256" key="6">
    <source>
        <dbReference type="ARBA" id="ARBA00023242"/>
    </source>
</evidence>
<evidence type="ECO:0000256" key="4">
    <source>
        <dbReference type="ARBA" id="ARBA00023125"/>
    </source>
</evidence>
<evidence type="ECO:0000313" key="7">
    <source>
        <dbReference type="EMBL" id="KAK5049713.1"/>
    </source>
</evidence>
<keyword evidence="3" id="KW-0805">Transcription regulation</keyword>
<dbReference type="InterPro" id="IPR052360">
    <property type="entry name" value="Transcr_Regulatory_Proteins"/>
</dbReference>
<dbReference type="Proteomes" id="UP001345691">
    <property type="component" value="Unassembled WGS sequence"/>
</dbReference>
<protein>
    <submittedName>
        <fullName evidence="7">Uncharacterized protein</fullName>
    </submittedName>
</protein>
<organism evidence="7 8">
    <name type="scientific">Exophiala sideris</name>
    <dbReference type="NCBI Taxonomy" id="1016849"/>
    <lineage>
        <taxon>Eukaryota</taxon>
        <taxon>Fungi</taxon>
        <taxon>Dikarya</taxon>
        <taxon>Ascomycota</taxon>
        <taxon>Pezizomycotina</taxon>
        <taxon>Eurotiomycetes</taxon>
        <taxon>Chaetothyriomycetidae</taxon>
        <taxon>Chaetothyriales</taxon>
        <taxon>Herpotrichiellaceae</taxon>
        <taxon>Exophiala</taxon>
    </lineage>
</organism>
<name>A0ABR0IVS5_9EURO</name>
<evidence type="ECO:0000256" key="5">
    <source>
        <dbReference type="ARBA" id="ARBA00023163"/>
    </source>
</evidence>
<keyword evidence="4" id="KW-0238">DNA-binding</keyword>
<comment type="caution">
    <text evidence="7">The sequence shown here is derived from an EMBL/GenBank/DDBJ whole genome shotgun (WGS) entry which is preliminary data.</text>
</comment>
<keyword evidence="1" id="KW-0479">Metal-binding</keyword>
<keyword evidence="5" id="KW-0804">Transcription</keyword>
<dbReference type="PANTHER" id="PTHR36206:SF12">
    <property type="entry name" value="ASPERCRYPTIN BIOSYNTHESIS CLUSTER-SPECIFIC TRANSCRIPTION REGULATOR ATNN-RELATED"/>
    <property type="match status" value="1"/>
</dbReference>
<keyword evidence="2" id="KW-0862">Zinc</keyword>
<evidence type="ECO:0000256" key="1">
    <source>
        <dbReference type="ARBA" id="ARBA00022723"/>
    </source>
</evidence>
<gene>
    <name evidence="7" type="ORF">LTR69_010897</name>
</gene>
<keyword evidence="8" id="KW-1185">Reference proteome</keyword>
<keyword evidence="6" id="KW-0539">Nucleus</keyword>
<evidence type="ECO:0000313" key="8">
    <source>
        <dbReference type="Proteomes" id="UP001345691"/>
    </source>
</evidence>
<dbReference type="EMBL" id="JAVRRF010000042">
    <property type="protein sequence ID" value="KAK5049713.1"/>
    <property type="molecule type" value="Genomic_DNA"/>
</dbReference>
<dbReference type="PANTHER" id="PTHR36206">
    <property type="entry name" value="ASPERCRYPTIN BIOSYNTHESIS CLUSTER-SPECIFIC TRANSCRIPTION REGULATOR ATNN-RELATED"/>
    <property type="match status" value="1"/>
</dbReference>
<reference evidence="7 8" key="1">
    <citation type="submission" date="2023-08" db="EMBL/GenBank/DDBJ databases">
        <title>Black Yeasts Isolated from many extreme environments.</title>
        <authorList>
            <person name="Coleine C."/>
            <person name="Stajich J.E."/>
            <person name="Selbmann L."/>
        </authorList>
    </citation>
    <scope>NUCLEOTIDE SEQUENCE [LARGE SCALE GENOMIC DNA]</scope>
    <source>
        <strain evidence="7 8">CCFEE 6328</strain>
    </source>
</reference>
<proteinExistence type="predicted"/>
<sequence>MIANYIRCIKSNIKCDGYAPPKIKLFEPTSTSSISSTSLAPLINQPPDNLQLQSYLTTYPHSQELALNPTFGTEEEYRSFQFFLEKTADLISIYSQPYLWTVLLPQATWHQPAIKHSIIALANLHQSLTTTGTISIQANHSFISHYNNAIRALLTDKPPVDVVLTSCVIFWALENFNGSGQAAVDHMKAAIKILGEWKAKGRPNDPAHDLITTYIEPTIKDGIKLVSVDRAQELEHLITALSLSPQDMRILRYKCPAFDTLDVATAYLSHCMQKILHLLYAPHSAEVVESIHDIEARLCKWMNLFQKLTATGVVYHRRMLVVHNVVAHTLLDRLKKQAAVPIEEVHPTRCRFTYVVLEIEDMLKHNALATAAHWASRPLSNIFIPPVFLVATCALKLENRRRAIHQLRLLNLAEGLWNTELAAKIAEAMLDIVDQFSIPAQEVEMRHMDFGIGQDGSTLHMRWEPDSEQFQNVAFSREIDLGAMPQADLQNLPEVIKHFGYRFTWP</sequence>
<evidence type="ECO:0000256" key="3">
    <source>
        <dbReference type="ARBA" id="ARBA00023015"/>
    </source>
</evidence>
<evidence type="ECO:0000256" key="2">
    <source>
        <dbReference type="ARBA" id="ARBA00022833"/>
    </source>
</evidence>